<dbReference type="OrthoDB" id="835971at2"/>
<evidence type="ECO:0000313" key="2">
    <source>
        <dbReference type="Proteomes" id="UP000316614"/>
    </source>
</evidence>
<dbReference type="EMBL" id="CP041253">
    <property type="protein sequence ID" value="QDH79841.1"/>
    <property type="molecule type" value="Genomic_DNA"/>
</dbReference>
<gene>
    <name evidence="1" type="ORF">FKX85_12675</name>
</gene>
<evidence type="ECO:0000313" key="1">
    <source>
        <dbReference type="EMBL" id="QDH79841.1"/>
    </source>
</evidence>
<sequence length="342" mass="39128">MKTPVFGTIFTDWLASKLANDTEVFSPSETSDLLYDLPGGLETATKAKILKNKAERLLRSIPKKNHHEPYAIEVSTVHLELDRYLSAQSGKQSFYIKSLAPSSARLLPTKDFLMELHKKVMEADSQLNKLEITILILKKSGFKAFDPKWLDLSTPIKRSLQQEGHSPSHLRNVTQLSLKFDAPDKAYSNRLKGIDALKELSILEIVGEIACENEFNELASLPHLRILKIGKGPKCMWPNEDLFIKKFPKLSQLTIKHAKRFEDYQVAFRLETLEELTLMDFAPQNLKDIITIRSLEQLRKINIHFSTDFDLSSCANPLIRNLIKHYQKYTSVKLYPAELPNH</sequence>
<protein>
    <submittedName>
        <fullName evidence="1">Uncharacterized protein</fullName>
    </submittedName>
</protein>
<dbReference type="Gene3D" id="3.80.10.10">
    <property type="entry name" value="Ribonuclease Inhibitor"/>
    <property type="match status" value="1"/>
</dbReference>
<dbReference type="InterPro" id="IPR032675">
    <property type="entry name" value="LRR_dom_sf"/>
</dbReference>
<reference evidence="1 2" key="1">
    <citation type="submission" date="2019-06" db="EMBL/GenBank/DDBJ databases">
        <title>Echinicola alkalisoli sp. nov. isolated from saline soil.</title>
        <authorList>
            <person name="Sun J.-Q."/>
            <person name="Xu L."/>
        </authorList>
    </citation>
    <scope>NUCLEOTIDE SEQUENCE [LARGE SCALE GENOMIC DNA]</scope>
    <source>
        <strain evidence="1 2">LN3S3</strain>
    </source>
</reference>
<proteinExistence type="predicted"/>
<dbReference type="KEGG" id="echi:FKX85_12675"/>
<dbReference type="Proteomes" id="UP000316614">
    <property type="component" value="Chromosome"/>
</dbReference>
<organism evidence="1 2">
    <name type="scientific">Echinicola soli</name>
    <dbReference type="NCBI Taxonomy" id="2591634"/>
    <lineage>
        <taxon>Bacteria</taxon>
        <taxon>Pseudomonadati</taxon>
        <taxon>Bacteroidota</taxon>
        <taxon>Cytophagia</taxon>
        <taxon>Cytophagales</taxon>
        <taxon>Cyclobacteriaceae</taxon>
        <taxon>Echinicola</taxon>
    </lineage>
</organism>
<dbReference type="AlphaFoldDB" id="A0A514CJ40"/>
<keyword evidence="2" id="KW-1185">Reference proteome</keyword>
<dbReference type="RefSeq" id="WP_141615080.1">
    <property type="nucleotide sequence ID" value="NZ_CP041253.1"/>
</dbReference>
<accession>A0A514CJ40</accession>
<name>A0A514CJ40_9BACT</name>